<sequence length="124" mass="14437">MSMVTITIQQTHFDGCPRDNQLWALEARIQVLLDEMMHLQEDEEIDRTIAYDIGGARAHVRAELLTEANYVMAIVLRIIEESYYGDFPPYNLLWGLETRMQVLIEQTMALQSEDEEESWIACEI</sequence>
<protein>
    <submittedName>
        <fullName evidence="1">Uncharacterized protein</fullName>
    </submittedName>
</protein>
<reference evidence="2" key="1">
    <citation type="journal article" date="2017" name="Nat. Microbiol.">
        <title>Global analysis of biosynthetic gene clusters reveals vast potential of secondary metabolite production in Penicillium species.</title>
        <authorList>
            <person name="Nielsen J.C."/>
            <person name="Grijseels S."/>
            <person name="Prigent S."/>
            <person name="Ji B."/>
            <person name="Dainat J."/>
            <person name="Nielsen K.F."/>
            <person name="Frisvad J.C."/>
            <person name="Workman M."/>
            <person name="Nielsen J."/>
        </authorList>
    </citation>
    <scope>NUCLEOTIDE SEQUENCE [LARGE SCALE GENOMIC DNA]</scope>
    <source>
        <strain evidence="2">IBT 13039</strain>
    </source>
</reference>
<accession>A0A1V6YCN2</accession>
<proteinExistence type="predicted"/>
<dbReference type="Proteomes" id="UP000191691">
    <property type="component" value="Unassembled WGS sequence"/>
</dbReference>
<dbReference type="AlphaFoldDB" id="A0A1V6YCN2"/>
<dbReference type="EMBL" id="MOOB01000024">
    <property type="protein sequence ID" value="OQE85290.1"/>
    <property type="molecule type" value="Genomic_DNA"/>
</dbReference>
<keyword evidence="2" id="KW-1185">Reference proteome</keyword>
<organism evidence="1 2">
    <name type="scientific">Penicillium nalgiovense</name>
    <dbReference type="NCBI Taxonomy" id="60175"/>
    <lineage>
        <taxon>Eukaryota</taxon>
        <taxon>Fungi</taxon>
        <taxon>Dikarya</taxon>
        <taxon>Ascomycota</taxon>
        <taxon>Pezizomycotina</taxon>
        <taxon>Eurotiomycetes</taxon>
        <taxon>Eurotiomycetidae</taxon>
        <taxon>Eurotiales</taxon>
        <taxon>Aspergillaceae</taxon>
        <taxon>Penicillium</taxon>
    </lineage>
</organism>
<evidence type="ECO:0000313" key="1">
    <source>
        <dbReference type="EMBL" id="OQE85290.1"/>
    </source>
</evidence>
<gene>
    <name evidence="1" type="ORF">PENNAL_c0024G08372</name>
</gene>
<comment type="caution">
    <text evidence="1">The sequence shown here is derived from an EMBL/GenBank/DDBJ whole genome shotgun (WGS) entry which is preliminary data.</text>
</comment>
<name>A0A1V6YCN2_PENNA</name>
<evidence type="ECO:0000313" key="2">
    <source>
        <dbReference type="Proteomes" id="UP000191691"/>
    </source>
</evidence>